<dbReference type="PROSITE" id="PS50110">
    <property type="entry name" value="RESPONSE_REGULATORY"/>
    <property type="match status" value="1"/>
</dbReference>
<dbReference type="InterPro" id="IPR035965">
    <property type="entry name" value="PAS-like_dom_sf"/>
</dbReference>
<feature type="domain" description="Histidine kinase" evidence="7">
    <location>
        <begin position="179"/>
        <end position="457"/>
    </location>
</feature>
<sequence>MASEDEQSSATSTNATTPTRWTLPLNMMNDIPAVMYQWQVDPKTGESTFLYVSDYCWELMGVSPQEAMNDASSIVNLIHDDDVSMFSAALIQSMHDLTVLRTQVRMRRRTGGQVVPVQFQGRPQRHEGGVIVWDGVAMEVATTVPQQPPQQALAVVQEAQLQSDAAIQLVQAERGLTEWLHHEIKNPLSVTMEALQTLQELFPHEEQHQVGAAKHDDDNADDGYSAAECHQVMTESITYVVDLLNNMMDLDQCAQGQMPVVNTPCNVQNDILLPTYRMMRRLRPKNPVKLRLSPSLRILGETALHHASMSFLDLEDASEHESECSTMHSSASSAGLDDTIVANVDKLRLRQILTNLIANAFHFTSQGFVEVDLQVQDSVFAFHVRDSGCGVDSGDIDTLFTRWEQLGTSRNGTGIGLCLCQALLKAMGGNIRLNADYHSGIAGHPGAEFIVEVPIHTASVASPTTPAAQQKRASSTMQRTPPSSSLTSAILASSQSTLEMDETQRSKVKPTLATTGPPPSTQTASPEYNLFVGVSNMSVAKSPVRKSPIQKKSYYRGQYRFLIVDDEKMGRKFLKRRFSRLFPGATVTEVASGEEALVEASKHQYDVITMDHFMAINEMNGDETIRKLRCRLHSDALIMGISGNDKQVEHLHAGADLFFLKPLPSDTTLIESLQNKLAPPAGWKVLILSPDASVSSLLTEQLHRVASPHFTTKEVSEKRWTIVSRSSYLVDDAEDFDMVVVVESGNSDDALSSEARKQLRGVEQCDKLVVVECLTSDEKKRDSKIVCDTRGDTKPAGPVWYLSNLPSVEGMRQSLSQSLLAIRSTPDRTKNSSESGLPVLATGLPPKRQNSGVAKSA</sequence>
<gene>
    <name evidence="10" type="ORF">SEMRO_1339_G264280.1</name>
</gene>
<accession>A0A9N8EJE2</accession>
<feature type="compositionally biased region" description="Polar residues" evidence="6">
    <location>
        <begin position="848"/>
        <end position="857"/>
    </location>
</feature>
<keyword evidence="11" id="KW-1185">Reference proteome</keyword>
<dbReference type="PANTHER" id="PTHR43047:SF72">
    <property type="entry name" value="OSMOSENSING HISTIDINE PROTEIN KINASE SLN1"/>
    <property type="match status" value="1"/>
</dbReference>
<dbReference type="SUPFAM" id="SSF55874">
    <property type="entry name" value="ATPase domain of HSP90 chaperone/DNA topoisomerase II/histidine kinase"/>
    <property type="match status" value="1"/>
</dbReference>
<feature type="compositionally biased region" description="Low complexity" evidence="6">
    <location>
        <begin position="480"/>
        <end position="498"/>
    </location>
</feature>
<dbReference type="InterPro" id="IPR001789">
    <property type="entry name" value="Sig_transdc_resp-reg_receiver"/>
</dbReference>
<evidence type="ECO:0000256" key="5">
    <source>
        <dbReference type="PROSITE-ProRule" id="PRU00169"/>
    </source>
</evidence>
<dbReference type="InterPro" id="IPR003594">
    <property type="entry name" value="HATPase_dom"/>
</dbReference>
<feature type="compositionally biased region" description="Low complexity" evidence="6">
    <location>
        <begin position="8"/>
        <end position="20"/>
    </location>
</feature>
<evidence type="ECO:0000313" key="11">
    <source>
        <dbReference type="Proteomes" id="UP001153069"/>
    </source>
</evidence>
<dbReference type="SUPFAM" id="SSF52172">
    <property type="entry name" value="CheY-like"/>
    <property type="match status" value="1"/>
</dbReference>
<dbReference type="InterPro" id="IPR011006">
    <property type="entry name" value="CheY-like_superfamily"/>
</dbReference>
<evidence type="ECO:0000259" key="7">
    <source>
        <dbReference type="PROSITE" id="PS50109"/>
    </source>
</evidence>
<dbReference type="PANTHER" id="PTHR43047">
    <property type="entry name" value="TWO-COMPONENT HISTIDINE PROTEIN KINASE"/>
    <property type="match status" value="1"/>
</dbReference>
<dbReference type="EC" id="2.7.13.3" evidence="2"/>
<dbReference type="InterPro" id="IPR000014">
    <property type="entry name" value="PAS"/>
</dbReference>
<dbReference type="Pfam" id="PF02518">
    <property type="entry name" value="HATPase_c"/>
    <property type="match status" value="1"/>
</dbReference>
<dbReference type="EMBL" id="CAICTM010001337">
    <property type="protein sequence ID" value="CAB9522772.1"/>
    <property type="molecule type" value="Genomic_DNA"/>
</dbReference>
<dbReference type="AlphaFoldDB" id="A0A9N8EJE2"/>
<dbReference type="InterPro" id="IPR013655">
    <property type="entry name" value="PAS_fold_3"/>
</dbReference>
<feature type="region of interest" description="Disordered" evidence="6">
    <location>
        <begin position="823"/>
        <end position="857"/>
    </location>
</feature>
<dbReference type="InterPro" id="IPR004358">
    <property type="entry name" value="Sig_transdc_His_kin-like_C"/>
</dbReference>
<dbReference type="GO" id="GO:0009927">
    <property type="term" value="F:histidine phosphotransfer kinase activity"/>
    <property type="evidence" value="ECO:0007669"/>
    <property type="project" value="TreeGrafter"/>
</dbReference>
<evidence type="ECO:0000256" key="4">
    <source>
        <dbReference type="ARBA" id="ARBA00022777"/>
    </source>
</evidence>
<feature type="modified residue" description="4-aspartylphosphate" evidence="5">
    <location>
        <position position="611"/>
    </location>
</feature>
<dbReference type="GO" id="GO:0005886">
    <property type="term" value="C:plasma membrane"/>
    <property type="evidence" value="ECO:0007669"/>
    <property type="project" value="TreeGrafter"/>
</dbReference>
<dbReference type="CDD" id="cd00156">
    <property type="entry name" value="REC"/>
    <property type="match status" value="1"/>
</dbReference>
<evidence type="ECO:0000259" key="8">
    <source>
        <dbReference type="PROSITE" id="PS50110"/>
    </source>
</evidence>
<organism evidence="10 11">
    <name type="scientific">Seminavis robusta</name>
    <dbReference type="NCBI Taxonomy" id="568900"/>
    <lineage>
        <taxon>Eukaryota</taxon>
        <taxon>Sar</taxon>
        <taxon>Stramenopiles</taxon>
        <taxon>Ochrophyta</taxon>
        <taxon>Bacillariophyta</taxon>
        <taxon>Bacillariophyceae</taxon>
        <taxon>Bacillariophycidae</taxon>
        <taxon>Naviculales</taxon>
        <taxon>Naviculaceae</taxon>
        <taxon>Seminavis</taxon>
    </lineage>
</organism>
<evidence type="ECO:0000256" key="6">
    <source>
        <dbReference type="SAM" id="MobiDB-lite"/>
    </source>
</evidence>
<dbReference type="Gene3D" id="3.30.565.10">
    <property type="entry name" value="Histidine kinase-like ATPase, C-terminal domain"/>
    <property type="match status" value="1"/>
</dbReference>
<evidence type="ECO:0000259" key="9">
    <source>
        <dbReference type="PROSITE" id="PS50112"/>
    </source>
</evidence>
<comment type="catalytic activity">
    <reaction evidence="1">
        <text>ATP + protein L-histidine = ADP + protein N-phospho-L-histidine.</text>
        <dbReference type="EC" id="2.7.13.3"/>
    </reaction>
</comment>
<dbReference type="OrthoDB" id="21225at2759"/>
<evidence type="ECO:0000256" key="1">
    <source>
        <dbReference type="ARBA" id="ARBA00000085"/>
    </source>
</evidence>
<dbReference type="GO" id="GO:0000155">
    <property type="term" value="F:phosphorelay sensor kinase activity"/>
    <property type="evidence" value="ECO:0007669"/>
    <property type="project" value="TreeGrafter"/>
</dbReference>
<evidence type="ECO:0000313" key="10">
    <source>
        <dbReference type="EMBL" id="CAB9522772.1"/>
    </source>
</evidence>
<dbReference type="PRINTS" id="PR00344">
    <property type="entry name" value="BCTRLSENSOR"/>
</dbReference>
<keyword evidence="4" id="KW-0418">Kinase</keyword>
<dbReference type="Pfam" id="PF00072">
    <property type="entry name" value="Response_reg"/>
    <property type="match status" value="1"/>
</dbReference>
<dbReference type="Proteomes" id="UP001153069">
    <property type="component" value="Unassembled WGS sequence"/>
</dbReference>
<comment type="caution">
    <text evidence="10">The sequence shown here is derived from an EMBL/GenBank/DDBJ whole genome shotgun (WGS) entry which is preliminary data.</text>
</comment>
<dbReference type="SMART" id="SM00387">
    <property type="entry name" value="HATPase_c"/>
    <property type="match status" value="1"/>
</dbReference>
<name>A0A9N8EJE2_9STRA</name>
<dbReference type="CDD" id="cd00130">
    <property type="entry name" value="PAS"/>
    <property type="match status" value="1"/>
</dbReference>
<reference evidence="10" key="1">
    <citation type="submission" date="2020-06" db="EMBL/GenBank/DDBJ databases">
        <authorList>
            <consortium name="Plant Systems Biology data submission"/>
        </authorList>
    </citation>
    <scope>NUCLEOTIDE SEQUENCE</scope>
    <source>
        <strain evidence="10">D6</strain>
    </source>
</reference>
<dbReference type="InterPro" id="IPR036890">
    <property type="entry name" value="HATPase_C_sf"/>
</dbReference>
<dbReference type="PROSITE" id="PS50112">
    <property type="entry name" value="PAS"/>
    <property type="match status" value="1"/>
</dbReference>
<dbReference type="SUPFAM" id="SSF55785">
    <property type="entry name" value="PYP-like sensor domain (PAS domain)"/>
    <property type="match status" value="1"/>
</dbReference>
<proteinExistence type="predicted"/>
<dbReference type="PROSITE" id="PS50109">
    <property type="entry name" value="HIS_KIN"/>
    <property type="match status" value="1"/>
</dbReference>
<protein>
    <recommendedName>
        <fullName evidence="2">histidine kinase</fullName>
        <ecNumber evidence="2">2.7.13.3</ecNumber>
    </recommendedName>
</protein>
<dbReference type="Gene3D" id="3.30.450.20">
    <property type="entry name" value="PAS domain"/>
    <property type="match status" value="1"/>
</dbReference>
<dbReference type="Pfam" id="PF08447">
    <property type="entry name" value="PAS_3"/>
    <property type="match status" value="1"/>
</dbReference>
<evidence type="ECO:0000256" key="2">
    <source>
        <dbReference type="ARBA" id="ARBA00012438"/>
    </source>
</evidence>
<feature type="region of interest" description="Disordered" evidence="6">
    <location>
        <begin position="461"/>
        <end position="525"/>
    </location>
</feature>
<evidence type="ECO:0000256" key="3">
    <source>
        <dbReference type="ARBA" id="ARBA00022679"/>
    </source>
</evidence>
<keyword evidence="5" id="KW-0597">Phosphoprotein</keyword>
<keyword evidence="3" id="KW-0808">Transferase</keyword>
<feature type="domain" description="PAS" evidence="9">
    <location>
        <begin position="46"/>
        <end position="97"/>
    </location>
</feature>
<feature type="domain" description="Response regulatory" evidence="8">
    <location>
        <begin position="560"/>
        <end position="676"/>
    </location>
</feature>
<feature type="region of interest" description="Disordered" evidence="6">
    <location>
        <begin position="1"/>
        <end position="20"/>
    </location>
</feature>
<dbReference type="Gene3D" id="3.40.50.2300">
    <property type="match status" value="1"/>
</dbReference>
<dbReference type="SMART" id="SM00448">
    <property type="entry name" value="REC"/>
    <property type="match status" value="1"/>
</dbReference>
<dbReference type="InterPro" id="IPR005467">
    <property type="entry name" value="His_kinase_dom"/>
</dbReference>